<organism evidence="2 3">
    <name type="scientific">Streptomyces ficellus</name>
    <dbReference type="NCBI Taxonomy" id="1977088"/>
    <lineage>
        <taxon>Bacteria</taxon>
        <taxon>Bacillati</taxon>
        <taxon>Actinomycetota</taxon>
        <taxon>Actinomycetes</taxon>
        <taxon>Kitasatosporales</taxon>
        <taxon>Streptomycetaceae</taxon>
        <taxon>Streptomyces</taxon>
    </lineage>
</organism>
<dbReference type="Pfam" id="PF13649">
    <property type="entry name" value="Methyltransf_25"/>
    <property type="match status" value="1"/>
</dbReference>
<comment type="caution">
    <text evidence="2">The sequence shown here is derived from an EMBL/GenBank/DDBJ whole genome shotgun (WGS) entry which is preliminary data.</text>
</comment>
<proteinExistence type="predicted"/>
<dbReference type="GO" id="GO:0032259">
    <property type="term" value="P:methylation"/>
    <property type="evidence" value="ECO:0007669"/>
    <property type="project" value="UniProtKB-KW"/>
</dbReference>
<keyword evidence="3" id="KW-1185">Reference proteome</keyword>
<sequence>MTEPRYVRTTRESYDAIAVSYAEHFRDVFDTQAYDRAMLAAFAELVRGAGGGPVVDLGSGPGWVTARLHSLGLAVSGIDLSPAMVALARRTYPDLRFDEGSMTALDMADGALAGVVAWYSLIHIAPRDVPAVLAEFHRVLAPGGHLLLAFQVGDEPLRLTEALGHAVSLDFHRWSPDRLAALLDGAGFTLDARLLREPSATERTPQAYLLARKRTVEEAEEVVEAVEAEVEA</sequence>
<dbReference type="SUPFAM" id="SSF53335">
    <property type="entry name" value="S-adenosyl-L-methionine-dependent methyltransferases"/>
    <property type="match status" value="1"/>
</dbReference>
<name>A0ABT7Z790_9ACTN</name>
<dbReference type="InterPro" id="IPR041698">
    <property type="entry name" value="Methyltransf_25"/>
</dbReference>
<evidence type="ECO:0000313" key="2">
    <source>
        <dbReference type="EMBL" id="MDN3294941.1"/>
    </source>
</evidence>
<gene>
    <name evidence="2" type="ORF">QWM81_12940</name>
</gene>
<dbReference type="Proteomes" id="UP001174050">
    <property type="component" value="Unassembled WGS sequence"/>
</dbReference>
<dbReference type="RefSeq" id="WP_290111976.1">
    <property type="nucleotide sequence ID" value="NZ_JAUEPL010000015.1"/>
</dbReference>
<keyword evidence="2" id="KW-0808">Transferase</keyword>
<dbReference type="PANTHER" id="PTHR42912:SF95">
    <property type="entry name" value="METHYLTRANSFERASE TYPE 11 DOMAIN-CONTAINING PROTEIN"/>
    <property type="match status" value="1"/>
</dbReference>
<reference evidence="2" key="1">
    <citation type="submission" date="2023-06" db="EMBL/GenBank/DDBJ databases">
        <title>WGS-Sequencing of Streptomyces ficellus isolate 21 collected from sand in Gara Djebilet Iron Mine in Algeria.</title>
        <authorList>
            <person name="Zegers G.P."/>
            <person name="Gomez A."/>
            <person name="Gueddou A."/>
            <person name="Zahara A.F."/>
            <person name="Worth M."/>
            <person name="Sevigny J.L."/>
            <person name="Tisa L."/>
        </authorList>
    </citation>
    <scope>NUCLEOTIDE SEQUENCE</scope>
    <source>
        <strain evidence="2">AS11</strain>
    </source>
</reference>
<evidence type="ECO:0000259" key="1">
    <source>
        <dbReference type="Pfam" id="PF13649"/>
    </source>
</evidence>
<protein>
    <submittedName>
        <fullName evidence="2">Methyltransferase domain-containing protein</fullName>
    </submittedName>
</protein>
<accession>A0ABT7Z790</accession>
<dbReference type="PANTHER" id="PTHR42912">
    <property type="entry name" value="METHYLTRANSFERASE"/>
    <property type="match status" value="1"/>
</dbReference>
<keyword evidence="2" id="KW-0489">Methyltransferase</keyword>
<dbReference type="InterPro" id="IPR050508">
    <property type="entry name" value="Methyltransf_Superfamily"/>
</dbReference>
<evidence type="ECO:0000313" key="3">
    <source>
        <dbReference type="Proteomes" id="UP001174050"/>
    </source>
</evidence>
<dbReference type="Gene3D" id="3.40.50.150">
    <property type="entry name" value="Vaccinia Virus protein VP39"/>
    <property type="match status" value="1"/>
</dbReference>
<feature type="domain" description="Methyltransferase" evidence="1">
    <location>
        <begin position="54"/>
        <end position="144"/>
    </location>
</feature>
<dbReference type="InterPro" id="IPR029063">
    <property type="entry name" value="SAM-dependent_MTases_sf"/>
</dbReference>
<dbReference type="CDD" id="cd02440">
    <property type="entry name" value="AdoMet_MTases"/>
    <property type="match status" value="1"/>
</dbReference>
<dbReference type="EMBL" id="JAUEPL010000015">
    <property type="protein sequence ID" value="MDN3294941.1"/>
    <property type="molecule type" value="Genomic_DNA"/>
</dbReference>
<dbReference type="GO" id="GO:0008168">
    <property type="term" value="F:methyltransferase activity"/>
    <property type="evidence" value="ECO:0007669"/>
    <property type="project" value="UniProtKB-KW"/>
</dbReference>